<proteinExistence type="inferred from homology"/>
<dbReference type="SMART" id="SM00062">
    <property type="entry name" value="PBPb"/>
    <property type="match status" value="1"/>
</dbReference>
<dbReference type="InterPro" id="IPR018313">
    <property type="entry name" value="SBP_3_CS"/>
</dbReference>
<name>A0ABU0MMU3_9PROT</name>
<dbReference type="PANTHER" id="PTHR35936">
    <property type="entry name" value="MEMBRANE-BOUND LYTIC MUREIN TRANSGLYCOSYLASE F"/>
    <property type="match status" value="1"/>
</dbReference>
<organism evidence="8 9">
    <name type="scientific">Azospirillum picis</name>
    <dbReference type="NCBI Taxonomy" id="488438"/>
    <lineage>
        <taxon>Bacteria</taxon>
        <taxon>Pseudomonadati</taxon>
        <taxon>Pseudomonadota</taxon>
        <taxon>Alphaproteobacteria</taxon>
        <taxon>Rhodospirillales</taxon>
        <taxon>Azospirillaceae</taxon>
        <taxon>Azospirillum</taxon>
    </lineage>
</organism>
<feature type="chain" id="PRO_5046824498" evidence="5">
    <location>
        <begin position="27"/>
        <end position="283"/>
    </location>
</feature>
<evidence type="ECO:0000259" key="6">
    <source>
        <dbReference type="SMART" id="SM00062"/>
    </source>
</evidence>
<evidence type="ECO:0000256" key="1">
    <source>
        <dbReference type="ARBA" id="ARBA00004196"/>
    </source>
</evidence>
<dbReference type="Pfam" id="PF00497">
    <property type="entry name" value="SBP_bac_3"/>
    <property type="match status" value="1"/>
</dbReference>
<dbReference type="EMBL" id="JAUSVU010000012">
    <property type="protein sequence ID" value="MDQ0534528.1"/>
    <property type="molecule type" value="Genomic_DNA"/>
</dbReference>
<comment type="similarity">
    <text evidence="2 4">Belongs to the bacterial solute-binding protein 3 family.</text>
</comment>
<keyword evidence="9" id="KW-1185">Reference proteome</keyword>
<keyword evidence="3 5" id="KW-0732">Signal</keyword>
<dbReference type="RefSeq" id="WP_209983474.1">
    <property type="nucleotide sequence ID" value="NZ_JAGINO010000011.1"/>
</dbReference>
<accession>A0ABU0MMU3</accession>
<dbReference type="InterPro" id="IPR001638">
    <property type="entry name" value="Solute-binding_3/MltF_N"/>
</dbReference>
<evidence type="ECO:0000313" key="8">
    <source>
        <dbReference type="EMBL" id="MDQ0534528.1"/>
    </source>
</evidence>
<evidence type="ECO:0000256" key="4">
    <source>
        <dbReference type="RuleBase" id="RU003744"/>
    </source>
</evidence>
<feature type="domain" description="Ionotropic glutamate receptor C-terminal" evidence="7">
    <location>
        <begin position="30"/>
        <end position="277"/>
    </location>
</feature>
<evidence type="ECO:0000256" key="2">
    <source>
        <dbReference type="ARBA" id="ARBA00010333"/>
    </source>
</evidence>
<dbReference type="Proteomes" id="UP001244552">
    <property type="component" value="Unassembled WGS sequence"/>
</dbReference>
<dbReference type="SUPFAM" id="SSF53850">
    <property type="entry name" value="Periplasmic binding protein-like II"/>
    <property type="match status" value="1"/>
</dbReference>
<reference evidence="8 9" key="1">
    <citation type="submission" date="2023-07" db="EMBL/GenBank/DDBJ databases">
        <title>Genomic Encyclopedia of Type Strains, Phase IV (KMG-IV): sequencing the most valuable type-strain genomes for metagenomic binning, comparative biology and taxonomic classification.</title>
        <authorList>
            <person name="Goeker M."/>
        </authorList>
    </citation>
    <scope>NUCLEOTIDE SEQUENCE [LARGE SCALE GENOMIC DNA]</scope>
    <source>
        <strain evidence="8 9">DSM 19922</strain>
    </source>
</reference>
<sequence>MTLKRIIATTVLAVTAFAFSLPAAEAADRTVRIATEGAYAPWNFAAPDGSLQGFEIDLAKLLCERMGTKCEIVAQDWDGIIPGLLAGKYDAIMAAMSVTPKRLEAIGFSKPYAAGINGFAVLANGPLANMPGTGETYSLDSQEAEAKVRIAEIAKLLKGKSTGVQGSTTASTFMETYFKDGVDLKEYRSTEEHNFDLMNGRLDSVLANATVLAAALEKPDMKGAVMSGPLFSGGVFGVIAAGLRKDDSELKAKLDTAVTAAIADGSVRALSMKWFKVDVSPRP</sequence>
<dbReference type="PANTHER" id="PTHR35936:SF19">
    <property type="entry name" value="AMINO-ACID-BINDING PROTEIN YXEM-RELATED"/>
    <property type="match status" value="1"/>
</dbReference>
<dbReference type="Gene3D" id="3.40.190.10">
    <property type="entry name" value="Periplasmic binding protein-like II"/>
    <property type="match status" value="2"/>
</dbReference>
<dbReference type="SMART" id="SM00079">
    <property type="entry name" value="PBPe"/>
    <property type="match status" value="1"/>
</dbReference>
<evidence type="ECO:0000313" key="9">
    <source>
        <dbReference type="Proteomes" id="UP001244552"/>
    </source>
</evidence>
<feature type="signal peptide" evidence="5">
    <location>
        <begin position="1"/>
        <end position="26"/>
    </location>
</feature>
<dbReference type="InterPro" id="IPR001320">
    <property type="entry name" value="Iontro_rcpt_C"/>
</dbReference>
<protein>
    <submittedName>
        <fullName evidence="8">Octopine/nopaline transport system substrate-binding protein</fullName>
    </submittedName>
</protein>
<evidence type="ECO:0000259" key="7">
    <source>
        <dbReference type="SMART" id="SM00079"/>
    </source>
</evidence>
<evidence type="ECO:0000256" key="5">
    <source>
        <dbReference type="SAM" id="SignalP"/>
    </source>
</evidence>
<comment type="caution">
    <text evidence="8">The sequence shown here is derived from an EMBL/GenBank/DDBJ whole genome shotgun (WGS) entry which is preliminary data.</text>
</comment>
<gene>
    <name evidence="8" type="ORF">QO018_003403</name>
</gene>
<dbReference type="PROSITE" id="PS01039">
    <property type="entry name" value="SBP_BACTERIAL_3"/>
    <property type="match status" value="1"/>
</dbReference>
<evidence type="ECO:0000256" key="3">
    <source>
        <dbReference type="ARBA" id="ARBA00022729"/>
    </source>
</evidence>
<feature type="domain" description="Solute-binding protein family 3/N-terminal" evidence="6">
    <location>
        <begin position="30"/>
        <end position="278"/>
    </location>
</feature>
<comment type="subcellular location">
    <subcellularLocation>
        <location evidence="1">Cell envelope</location>
    </subcellularLocation>
</comment>